<protein>
    <submittedName>
        <fullName evidence="1">SFRICE_024752</fullName>
    </submittedName>
</protein>
<reference evidence="1" key="1">
    <citation type="submission" date="2016-07" db="EMBL/GenBank/DDBJ databases">
        <authorList>
            <person name="Bretaudeau A."/>
        </authorList>
    </citation>
    <scope>NUCLEOTIDE SEQUENCE</scope>
    <source>
        <strain evidence="1">Rice</strain>
        <tissue evidence="1">Whole body</tissue>
    </source>
</reference>
<dbReference type="EMBL" id="ODYU01009457">
    <property type="protein sequence ID" value="SOQ53909.1"/>
    <property type="molecule type" value="Genomic_DNA"/>
</dbReference>
<accession>A0A2H1WLG7</accession>
<gene>
    <name evidence="1" type="ORF">SFRICE_024752</name>
</gene>
<dbReference type="AlphaFoldDB" id="A0A2H1WLG7"/>
<proteinExistence type="predicted"/>
<evidence type="ECO:0000313" key="1">
    <source>
        <dbReference type="EMBL" id="SOQ53909.1"/>
    </source>
</evidence>
<sequence length="42" mass="4852">MLRNRGLERLGRGVIGSPITSLTQRNTMQVLFHVGFRSFLYE</sequence>
<name>A0A2H1WLG7_SPOFR</name>
<organism evidence="1">
    <name type="scientific">Spodoptera frugiperda</name>
    <name type="common">Fall armyworm</name>
    <dbReference type="NCBI Taxonomy" id="7108"/>
    <lineage>
        <taxon>Eukaryota</taxon>
        <taxon>Metazoa</taxon>
        <taxon>Ecdysozoa</taxon>
        <taxon>Arthropoda</taxon>
        <taxon>Hexapoda</taxon>
        <taxon>Insecta</taxon>
        <taxon>Pterygota</taxon>
        <taxon>Neoptera</taxon>
        <taxon>Endopterygota</taxon>
        <taxon>Lepidoptera</taxon>
        <taxon>Glossata</taxon>
        <taxon>Ditrysia</taxon>
        <taxon>Noctuoidea</taxon>
        <taxon>Noctuidae</taxon>
        <taxon>Amphipyrinae</taxon>
        <taxon>Spodoptera</taxon>
    </lineage>
</organism>